<evidence type="ECO:0000256" key="1">
    <source>
        <dbReference type="ARBA" id="ARBA00004409"/>
    </source>
</evidence>
<keyword evidence="6 11" id="KW-1133">Transmembrane helix</keyword>
<evidence type="ECO:0000256" key="7">
    <source>
        <dbReference type="ARBA" id="ARBA00023034"/>
    </source>
</evidence>
<keyword evidence="13" id="KW-1185">Reference proteome</keyword>
<feature type="coiled-coil region" evidence="10">
    <location>
        <begin position="99"/>
        <end position="126"/>
    </location>
</feature>
<evidence type="ECO:0000256" key="2">
    <source>
        <dbReference type="ARBA" id="ARBA00008473"/>
    </source>
</evidence>
<comment type="function">
    <text evidence="9">Involved in transport from the ER to the Golgi apparatus as well as in intra-Golgi transport. It belongs to a super-family of proteins called t-SNAREs or soluble NSF (N-ethylmaleimide-sensitive factor) attachment protein receptor.</text>
</comment>
<dbReference type="AlphaFoldDB" id="A0A4S3JK11"/>
<keyword evidence="3 9" id="KW-0813">Transport</keyword>
<evidence type="ECO:0000313" key="12">
    <source>
        <dbReference type="EMBL" id="THC94957.1"/>
    </source>
</evidence>
<accession>A0A4S3JK11</accession>
<comment type="subcellular location">
    <subcellularLocation>
        <location evidence="1">Golgi apparatus membrane</location>
        <topology evidence="1">Single-pass type IV membrane protein</topology>
    </subcellularLocation>
</comment>
<evidence type="ECO:0000256" key="11">
    <source>
        <dbReference type="SAM" id="Phobius"/>
    </source>
</evidence>
<evidence type="ECO:0000256" key="5">
    <source>
        <dbReference type="ARBA" id="ARBA00022927"/>
    </source>
</evidence>
<dbReference type="GO" id="GO:0005801">
    <property type="term" value="C:cis-Golgi network"/>
    <property type="evidence" value="ECO:0007669"/>
    <property type="project" value="InterPro"/>
</dbReference>
<name>A0A4S3JK11_9EURO</name>
<comment type="caution">
    <text evidence="12">The sequence shown here is derived from an EMBL/GenBank/DDBJ whole genome shotgun (WGS) entry which is preliminary data.</text>
</comment>
<keyword evidence="10" id="KW-0175">Coiled coil</keyword>
<proteinExistence type="inferred from homology"/>
<dbReference type="STRING" id="1220188.A0A4S3JK11"/>
<dbReference type="PIRSF" id="PIRSF027109">
    <property type="entry name" value="Golgi_SNARE"/>
    <property type="match status" value="1"/>
</dbReference>
<sequence>MATSTGTGWAQLRQQARSLETQTESVFHTYAQYASMTKLPATPSEEELRLESQLKDLLDKMSQVNLIPIIQRESLVAQLARLLDSEATLTSSALKQNNLSRHREVLQDHRRELQRLKSAITESRDRANLLSNVRSDINAYHASNPAAAEADYMLEERGRIDESHNMIDGVLSQAYAINENFGLQRETLASINRRIVGAAGHVPGMNALIGKIGSKRRRDALILGAFIGFCLLMLLFFR</sequence>
<dbReference type="GO" id="GO:0005797">
    <property type="term" value="C:Golgi medial cisterna"/>
    <property type="evidence" value="ECO:0007669"/>
    <property type="project" value="TreeGrafter"/>
</dbReference>
<reference evidence="12 13" key="1">
    <citation type="submission" date="2019-03" db="EMBL/GenBank/DDBJ databases">
        <title>The genome sequence of a newly discovered highly antifungal drug resistant Aspergillus species, Aspergillus tanneri NIH 1004.</title>
        <authorList>
            <person name="Mounaud S."/>
            <person name="Singh I."/>
            <person name="Joardar V."/>
            <person name="Pakala S."/>
            <person name="Pakala S."/>
            <person name="Venepally P."/>
            <person name="Hoover J."/>
            <person name="Nierman W."/>
            <person name="Chung J."/>
            <person name="Losada L."/>
        </authorList>
    </citation>
    <scope>NUCLEOTIDE SEQUENCE [LARGE SCALE GENOMIC DNA]</scope>
    <source>
        <strain evidence="12 13">NIH1004</strain>
    </source>
</reference>
<comment type="similarity">
    <text evidence="2 9">Belongs to the GOSR1 family.</text>
</comment>
<organism evidence="12 13">
    <name type="scientific">Aspergillus tanneri</name>
    <dbReference type="NCBI Taxonomy" id="1220188"/>
    <lineage>
        <taxon>Eukaryota</taxon>
        <taxon>Fungi</taxon>
        <taxon>Dikarya</taxon>
        <taxon>Ascomycota</taxon>
        <taxon>Pezizomycotina</taxon>
        <taxon>Eurotiomycetes</taxon>
        <taxon>Eurotiomycetidae</taxon>
        <taxon>Eurotiales</taxon>
        <taxon>Aspergillaceae</taxon>
        <taxon>Aspergillus</taxon>
        <taxon>Aspergillus subgen. Circumdati</taxon>
    </lineage>
</organism>
<keyword evidence="7 9" id="KW-0333">Golgi apparatus</keyword>
<evidence type="ECO:0000313" key="13">
    <source>
        <dbReference type="Proteomes" id="UP000308092"/>
    </source>
</evidence>
<keyword evidence="9" id="KW-0931">ER-Golgi transport</keyword>
<dbReference type="GO" id="GO:0006888">
    <property type="term" value="P:endoplasmic reticulum to Golgi vesicle-mediated transport"/>
    <property type="evidence" value="ECO:0007669"/>
    <property type="project" value="InterPro"/>
</dbReference>
<dbReference type="Proteomes" id="UP000308092">
    <property type="component" value="Unassembled WGS sequence"/>
</dbReference>
<dbReference type="PANTHER" id="PTHR21094:SF2">
    <property type="entry name" value="GOLGI SNAP RECEPTOR COMPLEX MEMBER 1"/>
    <property type="match status" value="1"/>
</dbReference>
<dbReference type="GO" id="GO:0048219">
    <property type="term" value="P:inter-Golgi cisterna vesicle-mediated transport"/>
    <property type="evidence" value="ECO:0007669"/>
    <property type="project" value="TreeGrafter"/>
</dbReference>
<evidence type="ECO:0000256" key="6">
    <source>
        <dbReference type="ARBA" id="ARBA00022989"/>
    </source>
</evidence>
<comment type="subunit">
    <text evidence="9">Component of several multiprotein Golgi SNARE complexes.</text>
</comment>
<evidence type="ECO:0000256" key="9">
    <source>
        <dbReference type="PIRNR" id="PIRNR027109"/>
    </source>
</evidence>
<dbReference type="VEuPathDB" id="FungiDB:EYZ11_005551"/>
<keyword evidence="8 9" id="KW-0472">Membrane</keyword>
<gene>
    <name evidence="12" type="ORF">EYZ11_005551</name>
</gene>
<dbReference type="PANTHER" id="PTHR21094">
    <property type="entry name" value="GOS-28 SNARE- RELATED"/>
    <property type="match status" value="1"/>
</dbReference>
<dbReference type="GO" id="GO:0031201">
    <property type="term" value="C:SNARE complex"/>
    <property type="evidence" value="ECO:0007669"/>
    <property type="project" value="TreeGrafter"/>
</dbReference>
<dbReference type="GO" id="GO:0005484">
    <property type="term" value="F:SNAP receptor activity"/>
    <property type="evidence" value="ECO:0007669"/>
    <property type="project" value="TreeGrafter"/>
</dbReference>
<dbReference type="GO" id="GO:0015031">
    <property type="term" value="P:protein transport"/>
    <property type="evidence" value="ECO:0007669"/>
    <property type="project" value="UniProtKB-KW"/>
</dbReference>
<keyword evidence="5 9" id="KW-0653">Protein transport</keyword>
<evidence type="ECO:0000256" key="4">
    <source>
        <dbReference type="ARBA" id="ARBA00022692"/>
    </source>
</evidence>
<protein>
    <recommendedName>
        <fullName evidence="9">Golgi SNAP receptor complex member 1</fullName>
    </recommendedName>
</protein>
<evidence type="ECO:0000256" key="10">
    <source>
        <dbReference type="SAM" id="Coils"/>
    </source>
</evidence>
<dbReference type="EMBL" id="SOSA01000180">
    <property type="protein sequence ID" value="THC94957.1"/>
    <property type="molecule type" value="Genomic_DNA"/>
</dbReference>
<feature type="transmembrane region" description="Helical" evidence="11">
    <location>
        <begin position="220"/>
        <end position="237"/>
    </location>
</feature>
<dbReference type="InterPro" id="IPR023601">
    <property type="entry name" value="Golgi_SNAP_su1"/>
</dbReference>
<evidence type="ECO:0000256" key="3">
    <source>
        <dbReference type="ARBA" id="ARBA00022448"/>
    </source>
</evidence>
<keyword evidence="4 11" id="KW-0812">Transmembrane</keyword>
<dbReference type="Pfam" id="PF12352">
    <property type="entry name" value="V-SNARE_C"/>
    <property type="match status" value="1"/>
</dbReference>
<dbReference type="GO" id="GO:0006906">
    <property type="term" value="P:vesicle fusion"/>
    <property type="evidence" value="ECO:0007669"/>
    <property type="project" value="TreeGrafter"/>
</dbReference>
<dbReference type="GO" id="GO:0000139">
    <property type="term" value="C:Golgi membrane"/>
    <property type="evidence" value="ECO:0007669"/>
    <property type="project" value="UniProtKB-SubCell"/>
</dbReference>
<evidence type="ECO:0000256" key="8">
    <source>
        <dbReference type="ARBA" id="ARBA00023136"/>
    </source>
</evidence>